<comment type="similarity">
    <text evidence="1">Belongs to the ATP-dependent AMP-binding enzyme family.</text>
</comment>
<keyword evidence="2 5" id="KW-0436">Ligase</keyword>
<dbReference type="PANTHER" id="PTHR43201">
    <property type="entry name" value="ACYL-COA SYNTHETASE"/>
    <property type="match status" value="1"/>
</dbReference>
<dbReference type="GO" id="GO:0031956">
    <property type="term" value="F:medium-chain fatty acid-CoA ligase activity"/>
    <property type="evidence" value="ECO:0007669"/>
    <property type="project" value="TreeGrafter"/>
</dbReference>
<evidence type="ECO:0000259" key="4">
    <source>
        <dbReference type="Pfam" id="PF13193"/>
    </source>
</evidence>
<dbReference type="InterPro" id="IPR020845">
    <property type="entry name" value="AMP-binding_CS"/>
</dbReference>
<name>K6WPQ1_9ACTN</name>
<dbReference type="InterPro" id="IPR025110">
    <property type="entry name" value="AMP-bd_C"/>
</dbReference>
<organism evidence="5 6">
    <name type="scientific">Gordonia namibiensis NBRC 108229</name>
    <dbReference type="NCBI Taxonomy" id="1208314"/>
    <lineage>
        <taxon>Bacteria</taxon>
        <taxon>Bacillati</taxon>
        <taxon>Actinomycetota</taxon>
        <taxon>Actinomycetes</taxon>
        <taxon>Mycobacteriales</taxon>
        <taxon>Gordoniaceae</taxon>
        <taxon>Gordonia</taxon>
    </lineage>
</organism>
<feature type="domain" description="AMP-dependent synthetase/ligase" evidence="3">
    <location>
        <begin position="5"/>
        <end position="359"/>
    </location>
</feature>
<dbReference type="AlphaFoldDB" id="K6WPQ1"/>
<protein>
    <submittedName>
        <fullName evidence="5">Putative fatty-acid--CoA ligase</fullName>
    </submittedName>
</protein>
<dbReference type="InterPro" id="IPR000873">
    <property type="entry name" value="AMP-dep_synth/lig_dom"/>
</dbReference>
<dbReference type="RefSeq" id="WP_006867569.1">
    <property type="nucleotide sequence ID" value="NZ_BAHE01000025.1"/>
</dbReference>
<dbReference type="Gene3D" id="3.40.50.12780">
    <property type="entry name" value="N-terminal domain of ligase-like"/>
    <property type="match status" value="1"/>
</dbReference>
<dbReference type="Pfam" id="PF13193">
    <property type="entry name" value="AMP-binding_C"/>
    <property type="match status" value="1"/>
</dbReference>
<evidence type="ECO:0000256" key="1">
    <source>
        <dbReference type="ARBA" id="ARBA00006432"/>
    </source>
</evidence>
<sequence length="508" mass="54928">MNLSEIAAAHPDKDAVVLADGSARVSFADLDLRSTRLADFFAAQGLSRGDHIAIVMENRPEFLEVAWAAQRCGLMYTPVNWHLTAAEAEYVVDDCGARILISGVGAGELAAKIRARVSRVEIAIAVGGPIEGHVDYESIVDNPPASTPPHEPIEGYYFFYSSGTTGRPKGIEPTHDFPPFGTGLPLDAMMPAYGVSSSTVYLCPAPLYHAAPLGWSLAMQRQGATVVLMPSFDARECLSAIETHGVTHAQFVPTMFVRMLKLDPEVRSAFDVSSLRLVVHAGAPCPVPVKQQMIEWFGPVLFEYYSGSEGNGMTAITSSEWLDHPGSVGRAVYGTVHILDDAGDELPTGEIGTVFFSGTREFRYLNDPAKTEDARNARGWQTIGDLGHLDADGYLYLSDRRSDLILSGGVNIYPQEIESALVIHPAVADVAVIGVPDDEMGERVHAVIELAEGVDAGDAITDELVAHCRIHLAGFKQPRSIAFVDEVPRTPSGKLLRRRLREALPAVR</sequence>
<dbReference type="Proteomes" id="UP000035058">
    <property type="component" value="Unassembled WGS sequence"/>
</dbReference>
<dbReference type="InterPro" id="IPR045851">
    <property type="entry name" value="AMP-bd_C_sf"/>
</dbReference>
<gene>
    <name evidence="5" type="ORF">GONAM_25_00630</name>
</gene>
<dbReference type="Gene3D" id="3.30.300.30">
    <property type="match status" value="1"/>
</dbReference>
<keyword evidence="6" id="KW-1185">Reference proteome</keyword>
<evidence type="ECO:0000256" key="2">
    <source>
        <dbReference type="ARBA" id="ARBA00022598"/>
    </source>
</evidence>
<reference evidence="5 6" key="1">
    <citation type="submission" date="2012-08" db="EMBL/GenBank/DDBJ databases">
        <title>Whole genome shotgun sequence of Gordonia namibiensis NBRC 108229.</title>
        <authorList>
            <person name="Isaki-Nakamura S."/>
            <person name="Hosoyama A."/>
            <person name="Tsuchikane K."/>
            <person name="Katsumata H."/>
            <person name="Baba S."/>
            <person name="Yamazaki S."/>
            <person name="Fujita N."/>
        </authorList>
    </citation>
    <scope>NUCLEOTIDE SEQUENCE [LARGE SCALE GENOMIC DNA]</scope>
    <source>
        <strain evidence="5 6">NBRC 108229</strain>
    </source>
</reference>
<dbReference type="GO" id="GO:0006631">
    <property type="term" value="P:fatty acid metabolic process"/>
    <property type="evidence" value="ECO:0007669"/>
    <property type="project" value="TreeGrafter"/>
</dbReference>
<evidence type="ECO:0000313" key="5">
    <source>
        <dbReference type="EMBL" id="GAC01401.1"/>
    </source>
</evidence>
<proteinExistence type="inferred from homology"/>
<accession>K6WPQ1</accession>
<dbReference type="Pfam" id="PF00501">
    <property type="entry name" value="AMP-binding"/>
    <property type="match status" value="1"/>
</dbReference>
<dbReference type="PROSITE" id="PS00455">
    <property type="entry name" value="AMP_BINDING"/>
    <property type="match status" value="1"/>
</dbReference>
<comment type="caution">
    <text evidence="5">The sequence shown here is derived from an EMBL/GenBank/DDBJ whole genome shotgun (WGS) entry which is preliminary data.</text>
</comment>
<dbReference type="PANTHER" id="PTHR43201:SF5">
    <property type="entry name" value="MEDIUM-CHAIN ACYL-COA LIGASE ACSF2, MITOCHONDRIAL"/>
    <property type="match status" value="1"/>
</dbReference>
<dbReference type="SUPFAM" id="SSF56801">
    <property type="entry name" value="Acetyl-CoA synthetase-like"/>
    <property type="match status" value="1"/>
</dbReference>
<dbReference type="InterPro" id="IPR042099">
    <property type="entry name" value="ANL_N_sf"/>
</dbReference>
<evidence type="ECO:0000313" key="6">
    <source>
        <dbReference type="Proteomes" id="UP000035058"/>
    </source>
</evidence>
<feature type="domain" description="AMP-binding enzyme C-terminal" evidence="4">
    <location>
        <begin position="416"/>
        <end position="494"/>
    </location>
</feature>
<dbReference type="EMBL" id="BAHE01000025">
    <property type="protein sequence ID" value="GAC01401.1"/>
    <property type="molecule type" value="Genomic_DNA"/>
</dbReference>
<evidence type="ECO:0000259" key="3">
    <source>
        <dbReference type="Pfam" id="PF00501"/>
    </source>
</evidence>